<keyword evidence="4" id="KW-0945">Host-virus interaction</keyword>
<name>Q9QBW6_LSV</name>
<keyword evidence="5" id="KW-1090">Inhibition of host innate immune response by virus</keyword>
<dbReference type="EMBL" id="AJ131812">
    <property type="protein sequence ID" value="CAB57962.1"/>
    <property type="molecule type" value="Genomic_RNA"/>
</dbReference>
<keyword evidence="9" id="KW-0238">DNA-binding</keyword>
<dbReference type="Pfam" id="PF01623">
    <property type="entry name" value="Carla_C4"/>
    <property type="match status" value="1"/>
</dbReference>
<organism evidence="11">
    <name type="scientific">Lily latent virus</name>
    <dbReference type="NCBI Taxonomy" id="92693"/>
    <lineage>
        <taxon>Viruses</taxon>
        <taxon>Riboviria</taxon>
        <taxon>Orthornavirae</taxon>
        <taxon>Kitrinoviricota</taxon>
        <taxon>Alsuviricetes</taxon>
        <taxon>Tymovirales</taxon>
        <taxon>Betaflexiviridae</taxon>
        <taxon>Quinvirinae</taxon>
        <taxon>Carlavirus</taxon>
        <taxon>Carlavirus lilii</taxon>
        <taxon>Lily symptomless virus</taxon>
    </lineage>
</organism>
<evidence type="ECO:0000256" key="3">
    <source>
        <dbReference type="ARBA" id="ARBA00022463"/>
    </source>
</evidence>
<reference evidence="11" key="1">
    <citation type="journal article" date="2000" name="J. Plant Pathol.">
        <title>Molecular analysis of the 3'-terminal region of lily latent Carlavirus from Lilium lancitoium.</title>
        <authorList>
            <person name="Ryu J.H."/>
            <person name="Park H.W."/>
            <person name="Park W.M."/>
            <person name="Lee S.Y."/>
            <person name="Ryu K.H."/>
        </authorList>
    </citation>
    <scope>NUCLEOTIDE SEQUENCE</scope>
    <source>
        <strain evidence="11">LiLV-KR</strain>
    </source>
</reference>
<evidence type="ECO:0000256" key="7">
    <source>
        <dbReference type="ARBA" id="ARBA00022771"/>
    </source>
</evidence>
<dbReference type="GO" id="GO:0008270">
    <property type="term" value="F:zinc ion binding"/>
    <property type="evidence" value="ECO:0007669"/>
    <property type="project" value="UniProtKB-KW"/>
</dbReference>
<evidence type="ECO:0000313" key="11">
    <source>
        <dbReference type="EMBL" id="CAB57962.1"/>
    </source>
</evidence>
<dbReference type="GO" id="GO:0003677">
    <property type="term" value="F:DNA binding"/>
    <property type="evidence" value="ECO:0007669"/>
    <property type="project" value="UniProtKB-KW"/>
</dbReference>
<dbReference type="GO" id="GO:0052170">
    <property type="term" value="P:symbiont-mediated suppression of host innate immune response"/>
    <property type="evidence" value="ECO:0007669"/>
    <property type="project" value="UniProtKB-KW"/>
</dbReference>
<evidence type="ECO:0000256" key="10">
    <source>
        <dbReference type="ARBA" id="ARBA00023280"/>
    </source>
</evidence>
<protein>
    <recommendedName>
        <fullName evidence="2">RNA silencing suppressor</fullName>
    </recommendedName>
</protein>
<sequence length="140" mass="16174">MSASGIWRPITLVEFKVQRSSETTDLQTMDEANKRRVTIVLCLLKVFPRDVCNIILRQTSSHVVGFGKSKYARRRRAQQIGRCERCYRIFPPVCGSKCDNKTCRPGISINTNVANFIDHGVTEVRPWITPNRNKFYLRLK</sequence>
<keyword evidence="6" id="KW-0479">Metal-binding</keyword>
<evidence type="ECO:0000256" key="1">
    <source>
        <dbReference type="ARBA" id="ARBA00006158"/>
    </source>
</evidence>
<evidence type="ECO:0000256" key="2">
    <source>
        <dbReference type="ARBA" id="ARBA00017202"/>
    </source>
</evidence>
<gene>
    <name evidence="11" type="primary">16kDa</name>
</gene>
<keyword evidence="7" id="KW-0863">Zinc-finger</keyword>
<evidence type="ECO:0000256" key="9">
    <source>
        <dbReference type="ARBA" id="ARBA00023125"/>
    </source>
</evidence>
<keyword evidence="10" id="KW-0899">Viral immunoevasion</keyword>
<evidence type="ECO:0000256" key="4">
    <source>
        <dbReference type="ARBA" id="ARBA00022581"/>
    </source>
</evidence>
<dbReference type="GO" id="GO:0006355">
    <property type="term" value="P:regulation of DNA-templated transcription"/>
    <property type="evidence" value="ECO:0007669"/>
    <property type="project" value="InterPro"/>
</dbReference>
<evidence type="ECO:0000256" key="5">
    <source>
        <dbReference type="ARBA" id="ARBA00022632"/>
    </source>
</evidence>
<keyword evidence="8" id="KW-0862">Zinc</keyword>
<accession>Q9QBW6</accession>
<evidence type="ECO:0000256" key="8">
    <source>
        <dbReference type="ARBA" id="ARBA00022833"/>
    </source>
</evidence>
<evidence type="ECO:0000256" key="6">
    <source>
        <dbReference type="ARBA" id="ARBA00022723"/>
    </source>
</evidence>
<proteinExistence type="inferred from homology"/>
<comment type="similarity">
    <text evidence="1">Belongs to the carlaviruses nucleic acid-binding protein family.</text>
</comment>
<keyword evidence="3" id="KW-0941">Suppressor of RNA silencing</keyword>
<dbReference type="InterPro" id="IPR002568">
    <property type="entry name" value="Carla-bd"/>
</dbReference>